<dbReference type="AlphaFoldDB" id="A0A1I4FJL6"/>
<dbReference type="Proteomes" id="UP000199152">
    <property type="component" value="Unassembled WGS sequence"/>
</dbReference>
<dbReference type="SUPFAM" id="SSF51905">
    <property type="entry name" value="FAD/NAD(P)-binding domain"/>
    <property type="match status" value="1"/>
</dbReference>
<gene>
    <name evidence="5" type="ORF">SAMN04488085_107187</name>
</gene>
<comment type="cofactor">
    <cofactor evidence="1">
        <name>FAD</name>
        <dbReference type="ChEBI" id="CHEBI:57692"/>
    </cofactor>
</comment>
<evidence type="ECO:0000313" key="6">
    <source>
        <dbReference type="Proteomes" id="UP000199152"/>
    </source>
</evidence>
<keyword evidence="3" id="KW-0274">FAD</keyword>
<keyword evidence="5" id="KW-0560">Oxidoreductase</keyword>
<organism evidence="5 6">
    <name type="scientific">Geodermatophilus ruber</name>
    <dbReference type="NCBI Taxonomy" id="504800"/>
    <lineage>
        <taxon>Bacteria</taxon>
        <taxon>Bacillati</taxon>
        <taxon>Actinomycetota</taxon>
        <taxon>Actinomycetes</taxon>
        <taxon>Geodermatophilales</taxon>
        <taxon>Geodermatophilaceae</taxon>
        <taxon>Geodermatophilus</taxon>
    </lineage>
</organism>
<evidence type="ECO:0000259" key="4">
    <source>
        <dbReference type="Pfam" id="PF01494"/>
    </source>
</evidence>
<evidence type="ECO:0000256" key="2">
    <source>
        <dbReference type="ARBA" id="ARBA00022630"/>
    </source>
</evidence>
<dbReference type="Pfam" id="PF01494">
    <property type="entry name" value="FAD_binding_3"/>
    <property type="match status" value="1"/>
</dbReference>
<dbReference type="InterPro" id="IPR036188">
    <property type="entry name" value="FAD/NAD-bd_sf"/>
</dbReference>
<keyword evidence="6" id="KW-1185">Reference proteome</keyword>
<dbReference type="PRINTS" id="PR00420">
    <property type="entry name" value="RNGMNOXGNASE"/>
</dbReference>
<dbReference type="OrthoDB" id="4246007at2"/>
<dbReference type="GO" id="GO:0016709">
    <property type="term" value="F:oxidoreductase activity, acting on paired donors, with incorporation or reduction of molecular oxygen, NAD(P)H as one donor, and incorporation of one atom of oxygen"/>
    <property type="evidence" value="ECO:0007669"/>
    <property type="project" value="UniProtKB-ARBA"/>
</dbReference>
<name>A0A1I4FJL6_9ACTN</name>
<dbReference type="STRING" id="504800.SAMN04488085_107187"/>
<dbReference type="InterPro" id="IPR002938">
    <property type="entry name" value="FAD-bd"/>
</dbReference>
<proteinExistence type="predicted"/>
<dbReference type="EMBL" id="FOSW01000007">
    <property type="protein sequence ID" value="SFL17659.1"/>
    <property type="molecule type" value="Genomic_DNA"/>
</dbReference>
<keyword evidence="5" id="KW-0503">Monooxygenase</keyword>
<sequence>MIDDTVLVVGAGPVGILNALGLARAGIPVTVLDRADDVVMAPRAAVYHWAVLEGLDRLGVYEKAAARGFLKQDYEYRAHRTGERVRFGLEPLDGIVARPYNLHLGQGDLVRLALEELAAHDSATVLWQHTVVGVAQDESGVTVAVDAPGGRRELRAGWLIGADGAHSAVRRALGIEFEGFTWPERFVATNVRYPFQQHGFAQTSFVCDDVYGAVIAKLDESPGGGLWRYTYCEDVALPEEAILDRMPGFFAAVLPDLDGFELVEHAPYRMHQRCATRFRDGRVLLAGDAAHVTNPAGGLGLTGGLFDTFVLQEALAAVIRGEADGSVLDAYARERRRVFLEMVNPAATAIKKMIFHSSDPQQLERDMAGLRRLATDREALIERLMVTKAMETKSLIGAW</sequence>
<dbReference type="InterPro" id="IPR050641">
    <property type="entry name" value="RIFMO-like"/>
</dbReference>
<dbReference type="PANTHER" id="PTHR43004:SF19">
    <property type="entry name" value="BINDING MONOOXYGENASE, PUTATIVE (JCVI)-RELATED"/>
    <property type="match status" value="1"/>
</dbReference>
<dbReference type="Gene3D" id="3.50.50.60">
    <property type="entry name" value="FAD/NAD(P)-binding domain"/>
    <property type="match status" value="1"/>
</dbReference>
<dbReference type="InParanoid" id="A0A1I4FJL6"/>
<dbReference type="RefSeq" id="WP_091325265.1">
    <property type="nucleotide sequence ID" value="NZ_FOSW01000007.1"/>
</dbReference>
<accession>A0A1I4FJL6</accession>
<feature type="domain" description="FAD-binding" evidence="4">
    <location>
        <begin position="5"/>
        <end position="343"/>
    </location>
</feature>
<evidence type="ECO:0000256" key="3">
    <source>
        <dbReference type="ARBA" id="ARBA00022827"/>
    </source>
</evidence>
<keyword evidence="2" id="KW-0285">Flavoprotein</keyword>
<dbReference type="PANTHER" id="PTHR43004">
    <property type="entry name" value="TRK SYSTEM POTASSIUM UPTAKE PROTEIN"/>
    <property type="match status" value="1"/>
</dbReference>
<protein>
    <submittedName>
        <fullName evidence="5">6-hydroxy-3-succinoylpyridine 3-monooxygenase</fullName>
    </submittedName>
</protein>
<reference evidence="5 6" key="1">
    <citation type="submission" date="2016-10" db="EMBL/GenBank/DDBJ databases">
        <authorList>
            <person name="de Groot N.N."/>
        </authorList>
    </citation>
    <scope>NUCLEOTIDE SEQUENCE [LARGE SCALE GENOMIC DNA]</scope>
    <source>
        <strain evidence="5 6">DSM 45317</strain>
    </source>
</reference>
<dbReference type="Gene3D" id="3.30.70.2450">
    <property type="match status" value="1"/>
</dbReference>
<evidence type="ECO:0000313" key="5">
    <source>
        <dbReference type="EMBL" id="SFL17659.1"/>
    </source>
</evidence>
<dbReference type="GO" id="GO:0071949">
    <property type="term" value="F:FAD binding"/>
    <property type="evidence" value="ECO:0007669"/>
    <property type="project" value="InterPro"/>
</dbReference>
<evidence type="ECO:0000256" key="1">
    <source>
        <dbReference type="ARBA" id="ARBA00001974"/>
    </source>
</evidence>